<feature type="transmembrane region" description="Helical" evidence="1">
    <location>
        <begin position="6"/>
        <end position="25"/>
    </location>
</feature>
<keyword evidence="1" id="KW-0472">Membrane</keyword>
<dbReference type="Pfam" id="PF14898">
    <property type="entry name" value="DUF4491"/>
    <property type="match status" value="1"/>
</dbReference>
<name>A0A9D9NL18_9BACT</name>
<dbReference type="EMBL" id="JADILZ010000009">
    <property type="protein sequence ID" value="MBO8477406.1"/>
    <property type="molecule type" value="Genomic_DNA"/>
</dbReference>
<organism evidence="2 3">
    <name type="scientific">Candidatus Cryptobacteroides excrementipullorum</name>
    <dbReference type="NCBI Taxonomy" id="2840761"/>
    <lineage>
        <taxon>Bacteria</taxon>
        <taxon>Pseudomonadati</taxon>
        <taxon>Bacteroidota</taxon>
        <taxon>Bacteroidia</taxon>
        <taxon>Bacteroidales</taxon>
        <taxon>Candidatus Cryptobacteroides</taxon>
    </lineage>
</organism>
<dbReference type="Proteomes" id="UP000823771">
    <property type="component" value="Unassembled WGS sequence"/>
</dbReference>
<sequence>MDLNFWGLAVGLATFFIIGMFHPIVIKAEYYFGKKCWWFFLVAGIVFALISLLVNNFMGSTILGVISFSCFWSILELFEQEKRVAKGWFPANPKRSGRK</sequence>
<evidence type="ECO:0000313" key="3">
    <source>
        <dbReference type="Proteomes" id="UP000823771"/>
    </source>
</evidence>
<evidence type="ECO:0000256" key="1">
    <source>
        <dbReference type="SAM" id="Phobius"/>
    </source>
</evidence>
<feature type="transmembrane region" description="Helical" evidence="1">
    <location>
        <begin position="37"/>
        <end position="54"/>
    </location>
</feature>
<proteinExistence type="predicted"/>
<reference evidence="2" key="1">
    <citation type="submission" date="2020-10" db="EMBL/GenBank/DDBJ databases">
        <authorList>
            <person name="Gilroy R."/>
        </authorList>
    </citation>
    <scope>NUCLEOTIDE SEQUENCE</scope>
    <source>
        <strain evidence="2">2478</strain>
    </source>
</reference>
<evidence type="ECO:0000313" key="2">
    <source>
        <dbReference type="EMBL" id="MBO8477406.1"/>
    </source>
</evidence>
<dbReference type="AlphaFoldDB" id="A0A9D9NL18"/>
<keyword evidence="1" id="KW-0812">Transmembrane</keyword>
<dbReference type="InterPro" id="IPR027890">
    <property type="entry name" value="DUF4491"/>
</dbReference>
<gene>
    <name evidence="2" type="ORF">IAB80_00660</name>
</gene>
<accession>A0A9D9NL18</accession>
<protein>
    <submittedName>
        <fullName evidence="2">DUF4491 family protein</fullName>
    </submittedName>
</protein>
<keyword evidence="1" id="KW-1133">Transmembrane helix</keyword>
<reference evidence="2" key="2">
    <citation type="journal article" date="2021" name="PeerJ">
        <title>Extensive microbial diversity within the chicken gut microbiome revealed by metagenomics and culture.</title>
        <authorList>
            <person name="Gilroy R."/>
            <person name="Ravi A."/>
            <person name="Getino M."/>
            <person name="Pursley I."/>
            <person name="Horton D.L."/>
            <person name="Alikhan N.F."/>
            <person name="Baker D."/>
            <person name="Gharbi K."/>
            <person name="Hall N."/>
            <person name="Watson M."/>
            <person name="Adriaenssens E.M."/>
            <person name="Foster-Nyarko E."/>
            <person name="Jarju S."/>
            <person name="Secka A."/>
            <person name="Antonio M."/>
            <person name="Oren A."/>
            <person name="Chaudhuri R.R."/>
            <person name="La Ragione R."/>
            <person name="Hildebrand F."/>
            <person name="Pallen M.J."/>
        </authorList>
    </citation>
    <scope>NUCLEOTIDE SEQUENCE</scope>
    <source>
        <strain evidence="2">2478</strain>
    </source>
</reference>
<comment type="caution">
    <text evidence="2">The sequence shown here is derived from an EMBL/GenBank/DDBJ whole genome shotgun (WGS) entry which is preliminary data.</text>
</comment>